<dbReference type="Proteomes" id="UP000316292">
    <property type="component" value="Unassembled WGS sequence"/>
</dbReference>
<dbReference type="AlphaFoldDB" id="A0A538S803"/>
<comment type="caution">
    <text evidence="3">The sequence shown here is derived from an EMBL/GenBank/DDBJ whole genome shotgun (WGS) entry which is preliminary data.</text>
</comment>
<sequence length="163" mass="19454">MSRNLVWVACLVMTLALGAMPSKASARTDVSINLRIGDPYRGPRLVFRDEPDIVVVPGSRVYYVRDYDYDLYRYGGMWYYNYDGGWYRARRYNGPFAYVGYRSVPHEIAYVPVRYRRHWRAYDEGPRRHYREDREDRRDDRGWLRGEDRGKGHKHGRGHGHDD</sequence>
<proteinExistence type="predicted"/>
<gene>
    <name evidence="3" type="ORF">E6K71_09750</name>
</gene>
<feature type="chain" id="PRO_5022196808" evidence="2">
    <location>
        <begin position="25"/>
        <end position="163"/>
    </location>
</feature>
<reference evidence="3 4" key="1">
    <citation type="journal article" date="2019" name="Nat. Microbiol.">
        <title>Mediterranean grassland soil C-N compound turnover is dependent on rainfall and depth, and is mediated by genomically divergent microorganisms.</title>
        <authorList>
            <person name="Diamond S."/>
            <person name="Andeer P.F."/>
            <person name="Li Z."/>
            <person name="Crits-Christoph A."/>
            <person name="Burstein D."/>
            <person name="Anantharaman K."/>
            <person name="Lane K.R."/>
            <person name="Thomas B.C."/>
            <person name="Pan C."/>
            <person name="Northen T.R."/>
            <person name="Banfield J.F."/>
        </authorList>
    </citation>
    <scope>NUCLEOTIDE SEQUENCE [LARGE SCALE GENOMIC DNA]</scope>
    <source>
        <strain evidence="3">WS_1</strain>
    </source>
</reference>
<name>A0A538S803_UNCEI</name>
<keyword evidence="2" id="KW-0732">Signal</keyword>
<feature type="region of interest" description="Disordered" evidence="1">
    <location>
        <begin position="130"/>
        <end position="163"/>
    </location>
</feature>
<evidence type="ECO:0000256" key="2">
    <source>
        <dbReference type="SAM" id="SignalP"/>
    </source>
</evidence>
<evidence type="ECO:0000313" key="4">
    <source>
        <dbReference type="Proteomes" id="UP000316292"/>
    </source>
</evidence>
<protein>
    <submittedName>
        <fullName evidence="3">Uncharacterized protein</fullName>
    </submittedName>
</protein>
<feature type="compositionally biased region" description="Basic and acidic residues" evidence="1">
    <location>
        <begin position="130"/>
        <end position="150"/>
    </location>
</feature>
<feature type="compositionally biased region" description="Basic residues" evidence="1">
    <location>
        <begin position="151"/>
        <end position="163"/>
    </location>
</feature>
<organism evidence="3 4">
    <name type="scientific">Eiseniibacteriota bacterium</name>
    <dbReference type="NCBI Taxonomy" id="2212470"/>
    <lineage>
        <taxon>Bacteria</taxon>
        <taxon>Candidatus Eiseniibacteriota</taxon>
    </lineage>
</organism>
<evidence type="ECO:0000313" key="3">
    <source>
        <dbReference type="EMBL" id="TMQ47497.1"/>
    </source>
</evidence>
<evidence type="ECO:0000256" key="1">
    <source>
        <dbReference type="SAM" id="MobiDB-lite"/>
    </source>
</evidence>
<accession>A0A538S803</accession>
<dbReference type="EMBL" id="VBOR01000109">
    <property type="protein sequence ID" value="TMQ47497.1"/>
    <property type="molecule type" value="Genomic_DNA"/>
</dbReference>
<feature type="signal peptide" evidence="2">
    <location>
        <begin position="1"/>
        <end position="24"/>
    </location>
</feature>